<dbReference type="Proteomes" id="UP000190813">
    <property type="component" value="Unassembled WGS sequence"/>
</dbReference>
<dbReference type="Gene3D" id="1.20.5.1930">
    <property type="match status" value="1"/>
</dbReference>
<evidence type="ECO:0000256" key="2">
    <source>
        <dbReference type="ARBA" id="ARBA00012438"/>
    </source>
</evidence>
<comment type="caution">
    <text evidence="12">The sequence shown here is derived from an EMBL/GenBank/DDBJ whole genome shotgun (WGS) entry which is preliminary data.</text>
</comment>
<dbReference type="AlphaFoldDB" id="A0A1T3MUJ2"/>
<keyword evidence="7" id="KW-0067">ATP-binding</keyword>
<keyword evidence="8" id="KW-0902">Two-component regulatory system</keyword>
<dbReference type="EC" id="2.7.13.3" evidence="2"/>
<proteinExistence type="predicted"/>
<accession>A0A1T3MUJ2</accession>
<keyword evidence="9" id="KW-0175">Coiled coil</keyword>
<evidence type="ECO:0000256" key="6">
    <source>
        <dbReference type="ARBA" id="ARBA00022777"/>
    </source>
</evidence>
<dbReference type="InterPro" id="IPR036890">
    <property type="entry name" value="HATPase_C_sf"/>
</dbReference>
<keyword evidence="10" id="KW-1133">Transmembrane helix</keyword>
<dbReference type="PROSITE" id="PS50109">
    <property type="entry name" value="HIS_KIN"/>
    <property type="match status" value="1"/>
</dbReference>
<dbReference type="Pfam" id="PF07730">
    <property type="entry name" value="HisKA_3"/>
    <property type="match status" value="1"/>
</dbReference>
<dbReference type="GO" id="GO:0046983">
    <property type="term" value="F:protein dimerization activity"/>
    <property type="evidence" value="ECO:0007669"/>
    <property type="project" value="InterPro"/>
</dbReference>
<keyword evidence="5" id="KW-0547">Nucleotide-binding</keyword>
<dbReference type="PANTHER" id="PTHR24421">
    <property type="entry name" value="NITRATE/NITRITE SENSOR PROTEIN NARX-RELATED"/>
    <property type="match status" value="1"/>
</dbReference>
<evidence type="ECO:0000256" key="9">
    <source>
        <dbReference type="SAM" id="Coils"/>
    </source>
</evidence>
<dbReference type="SUPFAM" id="SSF48452">
    <property type="entry name" value="TPR-like"/>
    <property type="match status" value="1"/>
</dbReference>
<gene>
    <name evidence="12" type="ORF">BAZ10_14005</name>
</gene>
<evidence type="ECO:0000256" key="7">
    <source>
        <dbReference type="ARBA" id="ARBA00022840"/>
    </source>
</evidence>
<evidence type="ECO:0000313" key="12">
    <source>
        <dbReference type="EMBL" id="OPC68282.1"/>
    </source>
</evidence>
<dbReference type="InterPro" id="IPR003594">
    <property type="entry name" value="HATPase_dom"/>
</dbReference>
<keyword evidence="6 12" id="KW-0418">Kinase</keyword>
<evidence type="ECO:0000313" key="13">
    <source>
        <dbReference type="Proteomes" id="UP000190813"/>
    </source>
</evidence>
<dbReference type="EMBL" id="MAHX01000005">
    <property type="protein sequence ID" value="OPC68282.1"/>
    <property type="molecule type" value="Genomic_DNA"/>
</dbReference>
<dbReference type="GO" id="GO:0005524">
    <property type="term" value="F:ATP binding"/>
    <property type="evidence" value="ECO:0007669"/>
    <property type="project" value="UniProtKB-KW"/>
</dbReference>
<name>A0A1T3MUJ2_9FLAO</name>
<dbReference type="SMART" id="SM00387">
    <property type="entry name" value="HATPase_c"/>
    <property type="match status" value="1"/>
</dbReference>
<feature type="domain" description="Histidine kinase" evidence="11">
    <location>
        <begin position="553"/>
        <end position="744"/>
    </location>
</feature>
<dbReference type="InterPro" id="IPR011990">
    <property type="entry name" value="TPR-like_helical_dom_sf"/>
</dbReference>
<evidence type="ECO:0000256" key="3">
    <source>
        <dbReference type="ARBA" id="ARBA00022553"/>
    </source>
</evidence>
<keyword evidence="10" id="KW-0812">Transmembrane</keyword>
<reference evidence="12 13" key="1">
    <citation type="submission" date="2016-06" db="EMBL/GenBank/DDBJ databases">
        <title>Revisiting the taxonomy of the Elizabethkingia Genus based on Whole-Genome Sequencing, Optical Mapping, and MALDI-TOF.</title>
        <authorList>
            <person name="Nicholson A.C."/>
        </authorList>
    </citation>
    <scope>NUCLEOTIDE SEQUENCE [LARGE SCALE GENOMIC DNA]</scope>
    <source>
        <strain evidence="12 13">G4070</strain>
    </source>
</reference>
<feature type="transmembrane region" description="Helical" evidence="10">
    <location>
        <begin position="491"/>
        <end position="510"/>
    </location>
</feature>
<keyword evidence="13" id="KW-1185">Reference proteome</keyword>
<keyword evidence="3" id="KW-0597">Phosphoprotein</keyword>
<dbReference type="Gene3D" id="1.25.40.10">
    <property type="entry name" value="Tetratricopeptide repeat domain"/>
    <property type="match status" value="2"/>
</dbReference>
<keyword evidence="10" id="KW-0472">Membrane</keyword>
<evidence type="ECO:0000259" key="11">
    <source>
        <dbReference type="PROSITE" id="PS50109"/>
    </source>
</evidence>
<keyword evidence="4" id="KW-0808">Transferase</keyword>
<evidence type="ECO:0000256" key="4">
    <source>
        <dbReference type="ARBA" id="ARBA00022679"/>
    </source>
</evidence>
<dbReference type="PANTHER" id="PTHR24421:SF10">
    <property type="entry name" value="NITRATE_NITRITE SENSOR PROTEIN NARQ"/>
    <property type="match status" value="1"/>
</dbReference>
<dbReference type="SUPFAM" id="SSF55874">
    <property type="entry name" value="ATPase domain of HSP90 chaperone/DNA topoisomerase II/histidine kinase"/>
    <property type="match status" value="1"/>
</dbReference>
<evidence type="ECO:0000256" key="8">
    <source>
        <dbReference type="ARBA" id="ARBA00023012"/>
    </source>
</evidence>
<sequence>MNFNREKGLMYRLLLIFTLFICPLFVQAQDALGKLEKEYNNASDNTTEQLNIAPKYATALFFHNLKPKSYQILANNISIATKLAEGKYATILYAVQAMNYRLDNKEAESSKSLEMGKAYSLKTNSNEAKGYLEYARGWILTRNNKITDAVAAYLKAINYYENSPTTSTLYGRYGNTAKELSAIYADLNEYQLEEKYSKQFLLLASKQNDPNLIFDAYMRMGYMFEQKYVQNPSDKQFRNKAEQYYVQAITTFNKNKGSMLNKSNLSYAAINLANLYTEFNPEKAMEYAQLANKVSLETGDAIHIASSFGILAELAIQNKHYDLAKSYFLKASMEIGKSPVRNHNIELSILESLSRISEEQGNYKEALVYYKSYVDKYKSVYDQEKLDITKRLESQFEKERQEQKYIKLQLESDKKAQEIKLINILRAQREQVYNNLKLVEENQRERLKFSELESEKKEQQLRLAKLETRQKNNDINNYKKLLAFKEKINTYYTIFIVIFIVLILLLLYAYKQRAKSMKQRDELHALAMEKEKQNSKISTLTALLEGQEQERGRLARDLHDGLGGLLSGTKHQLSYLDPHQSENIEEGISKSIKQIDGAVEELRRVAHNLMPDLLVKYGLEVAIQEFASRISNNALDIHTEFINYSNSLSEEKQLIIYRIIQELVNNAIKHADASEIIIQISQEENMLNLTVEDNGKGFDHKGLNVKKTAGFHNIESRVQFLKGTMNIISELNIGTSIELQIPIH</sequence>
<comment type="catalytic activity">
    <reaction evidence="1">
        <text>ATP + protein L-histidine = ADP + protein N-phospho-L-histidine.</text>
        <dbReference type="EC" id="2.7.13.3"/>
    </reaction>
</comment>
<evidence type="ECO:0000256" key="5">
    <source>
        <dbReference type="ARBA" id="ARBA00022741"/>
    </source>
</evidence>
<protein>
    <recommendedName>
        <fullName evidence="2">histidine kinase</fullName>
        <ecNumber evidence="2">2.7.13.3</ecNumber>
    </recommendedName>
</protein>
<dbReference type="GO" id="GO:0016020">
    <property type="term" value="C:membrane"/>
    <property type="evidence" value="ECO:0007669"/>
    <property type="project" value="InterPro"/>
</dbReference>
<evidence type="ECO:0000256" key="1">
    <source>
        <dbReference type="ARBA" id="ARBA00000085"/>
    </source>
</evidence>
<dbReference type="Gene3D" id="3.30.565.10">
    <property type="entry name" value="Histidine kinase-like ATPase, C-terminal domain"/>
    <property type="match status" value="1"/>
</dbReference>
<dbReference type="InterPro" id="IPR050482">
    <property type="entry name" value="Sensor_HK_TwoCompSys"/>
</dbReference>
<dbReference type="InterPro" id="IPR005467">
    <property type="entry name" value="His_kinase_dom"/>
</dbReference>
<dbReference type="Pfam" id="PF02518">
    <property type="entry name" value="HATPase_c"/>
    <property type="match status" value="1"/>
</dbReference>
<organism evidence="12 13">
    <name type="scientific">Elizabethkingia occulta</name>
    <dbReference type="NCBI Taxonomy" id="1867263"/>
    <lineage>
        <taxon>Bacteria</taxon>
        <taxon>Pseudomonadati</taxon>
        <taxon>Bacteroidota</taxon>
        <taxon>Flavobacteriia</taxon>
        <taxon>Flavobacteriales</taxon>
        <taxon>Weeksellaceae</taxon>
        <taxon>Elizabethkingia</taxon>
    </lineage>
</organism>
<feature type="coiled-coil region" evidence="9">
    <location>
        <begin position="398"/>
        <end position="469"/>
    </location>
</feature>
<evidence type="ECO:0000256" key="10">
    <source>
        <dbReference type="SAM" id="Phobius"/>
    </source>
</evidence>
<dbReference type="CDD" id="cd16917">
    <property type="entry name" value="HATPase_UhpB-NarQ-NarX-like"/>
    <property type="match status" value="1"/>
</dbReference>
<dbReference type="GO" id="GO:0000155">
    <property type="term" value="F:phosphorelay sensor kinase activity"/>
    <property type="evidence" value="ECO:0007669"/>
    <property type="project" value="InterPro"/>
</dbReference>
<dbReference type="InterPro" id="IPR011712">
    <property type="entry name" value="Sig_transdc_His_kin_sub3_dim/P"/>
</dbReference>